<dbReference type="GO" id="GO:0042981">
    <property type="term" value="P:regulation of apoptotic process"/>
    <property type="evidence" value="ECO:0007669"/>
    <property type="project" value="TreeGrafter"/>
</dbReference>
<evidence type="ECO:0000313" key="4">
    <source>
        <dbReference type="Proteomes" id="UP000728185"/>
    </source>
</evidence>
<keyword evidence="3" id="KW-0418">Kinase</keyword>
<keyword evidence="3" id="KW-0808">Transferase</keyword>
<dbReference type="GO" id="GO:0016301">
    <property type="term" value="F:kinase activity"/>
    <property type="evidence" value="ECO:0007669"/>
    <property type="project" value="UniProtKB-KW"/>
</dbReference>
<feature type="region of interest" description="Disordered" evidence="1">
    <location>
        <begin position="925"/>
        <end position="968"/>
    </location>
</feature>
<evidence type="ECO:0000259" key="2">
    <source>
        <dbReference type="PROSITE" id="PS50211"/>
    </source>
</evidence>
<dbReference type="PROSITE" id="PS50211">
    <property type="entry name" value="DENN"/>
    <property type="match status" value="1"/>
</dbReference>
<evidence type="ECO:0000256" key="1">
    <source>
        <dbReference type="SAM" id="MobiDB-lite"/>
    </source>
</evidence>
<reference evidence="3" key="1">
    <citation type="submission" date="2019-05" db="EMBL/GenBank/DDBJ databases">
        <title>Annotation for the trematode Fasciolopsis buski.</title>
        <authorList>
            <person name="Choi Y.-J."/>
        </authorList>
    </citation>
    <scope>NUCLEOTIDE SEQUENCE</scope>
    <source>
        <strain evidence="3">HT</strain>
        <tissue evidence="3">Whole worm</tissue>
    </source>
</reference>
<sequence length="1357" mass="152439">MLLIAPTPYIIGVPTSFYSARKVFRMPKDVWLANLDTQELSYPEVLEEIPDLPEPECNNLIKQLNHVLNTLPSVANNSSLDLALYQVNQLFRNPDAKTMAGYNPLSYISDEASTSVATRVSMVLNSCSLDDHFLKRIIMQIFNYFLHYAQVLFLLSKNILGDLSDHTRTLRLYPRPVVAFQFERFMRSRPRPCLFTSMLAKTQAVEYFAEYSLCSQNEAYQRIEAGDYTPELIGDKAEWFSSLLQTVHFNVWPDSSPDSPSGLSQLNTCPGSPLLYALVAARLQYNSQFASLDNSDAMGLLPSGDLKPDGTLDDLSDYPTDESASDTETEHSTASIGSTISDVTSDCVDSGIGEPQNKGKNGSERSEFVTERTDPAVSTQHDCDPSLPERLFVRAGEPLPSSLVEYFAPPLGPVFDELSPGNESDIVTCVPAPQGDGHSSSEGKLDKEYTISISSDTKSDSSRSSKPGTPSAEQTLRALAKMSANMFDTSSTRDSNGDRASQSLLSDGRINWNSSLFKLVNELLNLNQADPSAELERALNKRLSDETYLNQVAKSIRSGSTPGIFSRSRLFSLLEYEDYRNFLLVRLNLGNANTTIGADTSIHQSHMVDVPVESWSQYKALVWVLRQITQGLEVSLRWDVFIPTPTNVHSEAYMNGRIRSVPGNEESARGGLASAFVLLEIAHTHYYQLPERNARSFFTMGRASMSSLDPLRTLSNGSRSVSPVPTEGEQITNQKVSNHFSLFKRSYNALLSNGEHSNSADLHFLDISEESVTWLVISISNREQKFFLLSVQSQLFLRFLLCARCLHINRDTGFTILDGQNLPARLPTFLNDFWNKATSAEITEAWSELRRQLNESSSRLSNATSSLYHTVSQLHQKRPEFHSSSPLVFINSDPLFLVVTPSDGGSLTPGHSRPQSNLRIRTTSLNSSPTIHAESPGGAQKRILASRPPLPRRARGSSSHSPRVDVHESKDANVVFELPVEPVALRPLTPEPYSFQLSTRFDELDNLDVTTHKSSQSQGYRYYRSRLLTPDTTTDPNDLRSPSTNPRYRRSLGEVHYLRPRSSSSTINPQVIDSRIKVGRTFVFEDLTNGNQAKSSVWKNLQFWEDSFLDAVAQERDMLGMDFRPSDLLSRYNSASPLKRKHAELEEDRLLANLMHNLIAFMVMMGVERTDIRRKIRRLLAKSHMGLHYSQEISNLLDALDLLYGNDIDLKTLQSRATPQRAYEVYRGPDKSGELLFIEVCCDGLLIRNLTGFILDRWWYDQLINVTYRRNKNILSVSIQVNQKLDSHLFWTSKCELLYHSIQNAMEQVSVESRRGPLYGDLNGELNVIDLETDSAGIIKITPDGFYMKFHQKEVCF</sequence>
<dbReference type="InterPro" id="IPR056574">
    <property type="entry name" value="Death_MADD"/>
</dbReference>
<feature type="compositionally biased region" description="Basic and acidic residues" evidence="1">
    <location>
        <begin position="361"/>
        <end position="374"/>
    </location>
</feature>
<name>A0A8E0S9B0_9TREM</name>
<dbReference type="GO" id="GO:0005085">
    <property type="term" value="F:guanyl-nucleotide exchange factor activity"/>
    <property type="evidence" value="ECO:0007669"/>
    <property type="project" value="TreeGrafter"/>
</dbReference>
<dbReference type="InterPro" id="IPR037516">
    <property type="entry name" value="Tripartite_DENN"/>
</dbReference>
<dbReference type="InterPro" id="IPR039980">
    <property type="entry name" value="MADD"/>
</dbReference>
<accession>A0A8E0S9B0</accession>
<evidence type="ECO:0000313" key="3">
    <source>
        <dbReference type="EMBL" id="KAA0199587.1"/>
    </source>
</evidence>
<dbReference type="GO" id="GO:0005829">
    <property type="term" value="C:cytosol"/>
    <property type="evidence" value="ECO:0007669"/>
    <property type="project" value="TreeGrafter"/>
</dbReference>
<organism evidence="3 4">
    <name type="scientific">Fasciolopsis buskii</name>
    <dbReference type="NCBI Taxonomy" id="27845"/>
    <lineage>
        <taxon>Eukaryota</taxon>
        <taxon>Metazoa</taxon>
        <taxon>Spiralia</taxon>
        <taxon>Lophotrochozoa</taxon>
        <taxon>Platyhelminthes</taxon>
        <taxon>Trematoda</taxon>
        <taxon>Digenea</taxon>
        <taxon>Plagiorchiida</taxon>
        <taxon>Echinostomata</taxon>
        <taxon>Echinostomatoidea</taxon>
        <taxon>Fasciolidae</taxon>
        <taxon>Fasciolopsis</taxon>
    </lineage>
</organism>
<dbReference type="Pfam" id="PF23629">
    <property type="entry name" value="Death_MADD"/>
    <property type="match status" value="1"/>
</dbReference>
<dbReference type="PANTHER" id="PTHR13008:SF7">
    <property type="entry name" value="MAP KINASE-ACTIVATING DEATH DOMAIN PROTEIN"/>
    <property type="match status" value="1"/>
</dbReference>
<protein>
    <submittedName>
        <fullName evidence="3">MAP kinase-activating death domain protein</fullName>
    </submittedName>
</protein>
<feature type="region of interest" description="Disordered" evidence="1">
    <location>
        <begin position="454"/>
        <end position="473"/>
    </location>
</feature>
<dbReference type="Gene3D" id="3.40.50.11500">
    <property type="match status" value="1"/>
</dbReference>
<feature type="compositionally biased region" description="Polar residues" evidence="1">
    <location>
        <begin position="332"/>
        <end position="344"/>
    </location>
</feature>
<dbReference type="PANTHER" id="PTHR13008">
    <property type="entry name" value="MAP-KINASE ACTIVATING DEATH DOMAIN PROTEIN MADD /DENN/AEX-3 C.ELEGANS"/>
    <property type="match status" value="1"/>
</dbReference>
<dbReference type="InterPro" id="IPR043153">
    <property type="entry name" value="DENN_C"/>
</dbReference>
<feature type="domain" description="UDENN" evidence="2">
    <location>
        <begin position="1"/>
        <end position="219"/>
    </location>
</feature>
<dbReference type="OrthoDB" id="6282239at2759"/>
<dbReference type="EMBL" id="LUCM01001047">
    <property type="protein sequence ID" value="KAA0199587.1"/>
    <property type="molecule type" value="Genomic_DNA"/>
</dbReference>
<gene>
    <name evidence="3" type="ORF">FBUS_04322</name>
</gene>
<comment type="caution">
    <text evidence="3">The sequence shown here is derived from an EMBL/GenBank/DDBJ whole genome shotgun (WGS) entry which is preliminary data.</text>
</comment>
<proteinExistence type="predicted"/>
<feature type="region of interest" description="Disordered" evidence="1">
    <location>
        <begin position="425"/>
        <end position="448"/>
    </location>
</feature>
<feature type="compositionally biased region" description="Basic and acidic residues" evidence="1">
    <location>
        <begin position="439"/>
        <end position="448"/>
    </location>
</feature>
<feature type="compositionally biased region" description="Acidic residues" evidence="1">
    <location>
        <begin position="311"/>
        <end position="327"/>
    </location>
</feature>
<feature type="region of interest" description="Disordered" evidence="1">
    <location>
        <begin position="1028"/>
        <end position="1048"/>
    </location>
</feature>
<dbReference type="Proteomes" id="UP000728185">
    <property type="component" value="Unassembled WGS sequence"/>
</dbReference>
<dbReference type="GO" id="GO:0032483">
    <property type="term" value="P:regulation of Rab protein signal transduction"/>
    <property type="evidence" value="ECO:0007669"/>
    <property type="project" value="TreeGrafter"/>
</dbReference>
<feature type="region of interest" description="Disordered" evidence="1">
    <location>
        <begin position="301"/>
        <end position="386"/>
    </location>
</feature>
<keyword evidence="4" id="KW-1185">Reference proteome</keyword>